<dbReference type="Gene3D" id="3.40.190.290">
    <property type="match status" value="1"/>
</dbReference>
<dbReference type="Gene3D" id="1.10.10.10">
    <property type="entry name" value="Winged helix-like DNA-binding domain superfamily/Winged helix DNA-binding domain"/>
    <property type="match status" value="1"/>
</dbReference>
<dbReference type="PROSITE" id="PS50931">
    <property type="entry name" value="HTH_LYSR"/>
    <property type="match status" value="1"/>
</dbReference>
<evidence type="ECO:0000313" key="7">
    <source>
        <dbReference type="Proteomes" id="UP000183039"/>
    </source>
</evidence>
<accession>A0AA91GDI0</accession>
<dbReference type="PANTHER" id="PTHR30126">
    <property type="entry name" value="HTH-TYPE TRANSCRIPTIONAL REGULATOR"/>
    <property type="match status" value="1"/>
</dbReference>
<sequence length="262" mass="29812">MGGKMELNDLKIFQCVTAAGSMSEAARVMGYAQSNITERIRLLEQELTVRLFERTNRGVKLLPEGEKLLEYATVILAQVDKIEAHYKNLPIRIGCTQTIASSYFDLMDVINYRPAIELLIDSTNRLESMYVKKEIDVFITNKTTALNKNVLLNETVGWLSVTGAPEVYLISRDRECPYRKMMLSLINPPTCKIVEVDSIHLMIDLIKKGAGRSILPERFSQEKQNQSLLFDKIEEQVPIYIVGNERNTQPVLLFLEHSSGLR</sequence>
<comment type="caution">
    <text evidence="6">The sequence shown here is derived from an EMBL/GenBank/DDBJ whole genome shotgun (WGS) entry which is preliminary data.</text>
</comment>
<evidence type="ECO:0000313" key="6">
    <source>
        <dbReference type="EMBL" id="OJG93468.1"/>
    </source>
</evidence>
<name>A0AA91GDI0_9ENTE</name>
<dbReference type="Proteomes" id="UP000183039">
    <property type="component" value="Unassembled WGS sequence"/>
</dbReference>
<dbReference type="FunFam" id="1.10.10.10:FF:000001">
    <property type="entry name" value="LysR family transcriptional regulator"/>
    <property type="match status" value="1"/>
</dbReference>
<dbReference type="SUPFAM" id="SSF46785">
    <property type="entry name" value="Winged helix' DNA-binding domain"/>
    <property type="match status" value="1"/>
</dbReference>
<feature type="domain" description="HTH lysR-type" evidence="5">
    <location>
        <begin position="5"/>
        <end position="62"/>
    </location>
</feature>
<dbReference type="AlphaFoldDB" id="A0AA91GDI0"/>
<protein>
    <recommendedName>
        <fullName evidence="5">HTH lysR-type domain-containing protein</fullName>
    </recommendedName>
</protein>
<dbReference type="PANTHER" id="PTHR30126:SF93">
    <property type="entry name" value="HTH LYSR-TYPE DOMAIN-CONTAINING PROTEIN"/>
    <property type="match status" value="1"/>
</dbReference>
<comment type="similarity">
    <text evidence="1">Belongs to the LysR transcriptional regulatory family.</text>
</comment>
<reference evidence="6 7" key="1">
    <citation type="submission" date="2014-12" db="EMBL/GenBank/DDBJ databases">
        <title>Draft genome sequences of 29 type strains of Enterococci.</title>
        <authorList>
            <person name="Zhong Z."/>
            <person name="Sun Z."/>
            <person name="Liu W."/>
            <person name="Zhang W."/>
            <person name="Zhang H."/>
        </authorList>
    </citation>
    <scope>NUCLEOTIDE SEQUENCE [LARGE SCALE GENOMIC DNA]</scope>
    <source>
        <strain evidence="6 7">DSM 22801</strain>
    </source>
</reference>
<dbReference type="GO" id="GO:0003700">
    <property type="term" value="F:DNA-binding transcription factor activity"/>
    <property type="evidence" value="ECO:0007669"/>
    <property type="project" value="InterPro"/>
</dbReference>
<evidence type="ECO:0000256" key="3">
    <source>
        <dbReference type="ARBA" id="ARBA00023125"/>
    </source>
</evidence>
<dbReference type="GO" id="GO:0000976">
    <property type="term" value="F:transcription cis-regulatory region binding"/>
    <property type="evidence" value="ECO:0007669"/>
    <property type="project" value="TreeGrafter"/>
</dbReference>
<dbReference type="InterPro" id="IPR036388">
    <property type="entry name" value="WH-like_DNA-bd_sf"/>
</dbReference>
<dbReference type="EMBL" id="JXLC01000001">
    <property type="protein sequence ID" value="OJG93468.1"/>
    <property type="molecule type" value="Genomic_DNA"/>
</dbReference>
<proteinExistence type="inferred from homology"/>
<dbReference type="InterPro" id="IPR036390">
    <property type="entry name" value="WH_DNA-bd_sf"/>
</dbReference>
<evidence type="ECO:0000256" key="1">
    <source>
        <dbReference type="ARBA" id="ARBA00009437"/>
    </source>
</evidence>
<dbReference type="SUPFAM" id="SSF53850">
    <property type="entry name" value="Periplasmic binding protein-like II"/>
    <property type="match status" value="1"/>
</dbReference>
<keyword evidence="2" id="KW-0805">Transcription regulation</keyword>
<keyword evidence="4" id="KW-0804">Transcription</keyword>
<evidence type="ECO:0000256" key="4">
    <source>
        <dbReference type="ARBA" id="ARBA00023163"/>
    </source>
</evidence>
<evidence type="ECO:0000259" key="5">
    <source>
        <dbReference type="PROSITE" id="PS50931"/>
    </source>
</evidence>
<dbReference type="InterPro" id="IPR000847">
    <property type="entry name" value="LysR_HTH_N"/>
</dbReference>
<organism evidence="6 7">
    <name type="scientific">Enterococcus silesiacus</name>
    <dbReference type="NCBI Taxonomy" id="332949"/>
    <lineage>
        <taxon>Bacteria</taxon>
        <taxon>Bacillati</taxon>
        <taxon>Bacillota</taxon>
        <taxon>Bacilli</taxon>
        <taxon>Lactobacillales</taxon>
        <taxon>Enterococcaceae</taxon>
        <taxon>Enterococcus</taxon>
    </lineage>
</organism>
<dbReference type="Pfam" id="PF00126">
    <property type="entry name" value="HTH_1"/>
    <property type="match status" value="1"/>
</dbReference>
<gene>
    <name evidence="6" type="ORF">RV15_GL000070</name>
</gene>
<keyword evidence="3" id="KW-0238">DNA-binding</keyword>
<evidence type="ECO:0000256" key="2">
    <source>
        <dbReference type="ARBA" id="ARBA00023015"/>
    </source>
</evidence>